<keyword evidence="4 6" id="KW-1133">Transmembrane helix</keyword>
<accession>A0A430S0L7</accession>
<protein>
    <submittedName>
        <fullName evidence="7">Branched-chain amino acid ABC transporter permease</fullName>
    </submittedName>
</protein>
<dbReference type="GO" id="GO:0005886">
    <property type="term" value="C:plasma membrane"/>
    <property type="evidence" value="ECO:0007669"/>
    <property type="project" value="UniProtKB-SubCell"/>
</dbReference>
<dbReference type="GO" id="GO:0015658">
    <property type="term" value="F:branched-chain amino acid transmembrane transporter activity"/>
    <property type="evidence" value="ECO:0007669"/>
    <property type="project" value="InterPro"/>
</dbReference>
<dbReference type="RefSeq" id="WP_126212866.1">
    <property type="nucleotide sequence ID" value="NZ_PELW01000081.1"/>
</dbReference>
<keyword evidence="2" id="KW-1003">Cell membrane</keyword>
<organism evidence="7 8">
    <name type="scientific">Thermus scotoductus</name>
    <dbReference type="NCBI Taxonomy" id="37636"/>
    <lineage>
        <taxon>Bacteria</taxon>
        <taxon>Thermotogati</taxon>
        <taxon>Deinococcota</taxon>
        <taxon>Deinococci</taxon>
        <taxon>Thermales</taxon>
        <taxon>Thermaceae</taxon>
        <taxon>Thermus</taxon>
    </lineage>
</organism>
<evidence type="ECO:0000256" key="1">
    <source>
        <dbReference type="ARBA" id="ARBA00004651"/>
    </source>
</evidence>
<feature type="transmembrane region" description="Helical" evidence="6">
    <location>
        <begin position="158"/>
        <end position="175"/>
    </location>
</feature>
<feature type="transmembrane region" description="Helical" evidence="6">
    <location>
        <begin position="245"/>
        <end position="269"/>
    </location>
</feature>
<dbReference type="PANTHER" id="PTHR30482">
    <property type="entry name" value="HIGH-AFFINITY BRANCHED-CHAIN AMINO ACID TRANSPORT SYSTEM PERMEASE"/>
    <property type="match status" value="1"/>
</dbReference>
<evidence type="ECO:0000256" key="3">
    <source>
        <dbReference type="ARBA" id="ARBA00022692"/>
    </source>
</evidence>
<evidence type="ECO:0000256" key="5">
    <source>
        <dbReference type="ARBA" id="ARBA00023136"/>
    </source>
</evidence>
<evidence type="ECO:0000313" key="8">
    <source>
        <dbReference type="Proteomes" id="UP000286712"/>
    </source>
</evidence>
<proteinExistence type="predicted"/>
<feature type="transmembrane region" description="Helical" evidence="6">
    <location>
        <begin position="106"/>
        <end position="126"/>
    </location>
</feature>
<feature type="transmembrane region" description="Helical" evidence="6">
    <location>
        <begin position="281"/>
        <end position="301"/>
    </location>
</feature>
<feature type="transmembrane region" description="Helical" evidence="6">
    <location>
        <begin position="206"/>
        <end position="233"/>
    </location>
</feature>
<name>A0A430S0L7_THESC</name>
<dbReference type="CDD" id="cd06581">
    <property type="entry name" value="TM_PBP1_LivM_like"/>
    <property type="match status" value="1"/>
</dbReference>
<dbReference type="InterPro" id="IPR043428">
    <property type="entry name" value="LivM-like"/>
</dbReference>
<dbReference type="AlphaFoldDB" id="A0A430S0L7"/>
<dbReference type="PANTHER" id="PTHR30482:SF17">
    <property type="entry name" value="ABC TRANSPORTER ATP-BINDING PROTEIN"/>
    <property type="match status" value="1"/>
</dbReference>
<dbReference type="EMBL" id="PELW01000081">
    <property type="protein sequence ID" value="RTH27032.1"/>
    <property type="molecule type" value="Genomic_DNA"/>
</dbReference>
<keyword evidence="3 6" id="KW-0812">Transmembrane</keyword>
<sequence length="312" mass="34326">MKVRFALFFLFLLLLPWLLKALGSYAALGSYILIWGLAAMGLNLLMGYAGQVSFGHAAFLGLGAYGAGLTLKHLAPSTPLALLLSTLLAALAALLLGPLVVRLKGIYFATFTIVFSQLFYFLAFQWNEVTGGDDGLRGFARQDLHLLGLKVDLTASEAYYYFVLAVFLLLAYLLWRTVDSPLGRAFLALRENPLRARFLGLKVERYLLGAFVLSGAAVGAAGALLAMLINFAQPSMLHWSTSGELVMMAFLGGRYHFFGPLLGAALFRVMEEVLSSVTKEWMLFLGSLFILAVLFFPGGLADFLRRWAWNRR</sequence>
<evidence type="ECO:0000256" key="2">
    <source>
        <dbReference type="ARBA" id="ARBA00022475"/>
    </source>
</evidence>
<keyword evidence="5 6" id="KW-0472">Membrane</keyword>
<dbReference type="Proteomes" id="UP000286712">
    <property type="component" value="Unassembled WGS sequence"/>
</dbReference>
<dbReference type="Pfam" id="PF02653">
    <property type="entry name" value="BPD_transp_2"/>
    <property type="match status" value="1"/>
</dbReference>
<comment type="subcellular location">
    <subcellularLocation>
        <location evidence="1">Cell membrane</location>
        <topology evidence="1">Multi-pass membrane protein</topology>
    </subcellularLocation>
</comment>
<feature type="transmembrane region" description="Helical" evidence="6">
    <location>
        <begin position="81"/>
        <end position="101"/>
    </location>
</feature>
<evidence type="ECO:0000256" key="4">
    <source>
        <dbReference type="ARBA" id="ARBA00022989"/>
    </source>
</evidence>
<gene>
    <name evidence="7" type="ORF">CSW40_03845</name>
</gene>
<evidence type="ECO:0000256" key="6">
    <source>
        <dbReference type="SAM" id="Phobius"/>
    </source>
</evidence>
<comment type="caution">
    <text evidence="7">The sequence shown here is derived from an EMBL/GenBank/DDBJ whole genome shotgun (WGS) entry which is preliminary data.</text>
</comment>
<evidence type="ECO:0000313" key="7">
    <source>
        <dbReference type="EMBL" id="RTH27032.1"/>
    </source>
</evidence>
<reference evidence="7 8" key="1">
    <citation type="journal article" date="2019" name="Extremophiles">
        <title>Biogeography of thermophiles and predominance of Thermus scotoductus in domestic water heaters.</title>
        <authorList>
            <person name="Wilpiszeski R.L."/>
            <person name="Zhang Z."/>
            <person name="House C.H."/>
        </authorList>
    </citation>
    <scope>NUCLEOTIDE SEQUENCE [LARGE SCALE GENOMIC DNA]</scope>
    <source>
        <strain evidence="7 8">27_S27</strain>
    </source>
</reference>
<dbReference type="InterPro" id="IPR001851">
    <property type="entry name" value="ABC_transp_permease"/>
</dbReference>